<accession>A0ABV0EZ90</accession>
<evidence type="ECO:0000313" key="1">
    <source>
        <dbReference type="EMBL" id="MEO1781030.1"/>
    </source>
</evidence>
<organism evidence="1 2">
    <name type="scientific">Enterococcus diestrammenae</name>
    <dbReference type="NCBI Taxonomy" id="1155073"/>
    <lineage>
        <taxon>Bacteria</taxon>
        <taxon>Bacillati</taxon>
        <taxon>Bacillota</taxon>
        <taxon>Bacilli</taxon>
        <taxon>Lactobacillales</taxon>
        <taxon>Enterococcaceae</taxon>
        <taxon>Enterococcus</taxon>
    </lineage>
</organism>
<comment type="caution">
    <text evidence="1">The sequence shown here is derived from an EMBL/GenBank/DDBJ whole genome shotgun (WGS) entry which is preliminary data.</text>
</comment>
<dbReference type="EMBL" id="MAEI02000001">
    <property type="protein sequence ID" value="MEO1781030.1"/>
    <property type="molecule type" value="Genomic_DNA"/>
</dbReference>
<protein>
    <submittedName>
        <fullName evidence="1">Uncharacterized protein</fullName>
    </submittedName>
</protein>
<gene>
    <name evidence="1" type="ORF">BAU18_000609</name>
</gene>
<keyword evidence="2" id="KW-1185">Reference proteome</keyword>
<name>A0ABV0EZ90_9ENTE</name>
<evidence type="ECO:0000313" key="2">
    <source>
        <dbReference type="Proteomes" id="UP001429357"/>
    </source>
</evidence>
<reference evidence="1 2" key="2">
    <citation type="submission" date="2024-02" db="EMBL/GenBank/DDBJ databases">
        <title>The Genome Sequence of Enterococcus diestrammenae JM9A.</title>
        <authorList>
            <person name="Earl A."/>
            <person name="Manson A."/>
            <person name="Gilmore M."/>
            <person name="Sanders J."/>
            <person name="Shea T."/>
            <person name="Howe W."/>
            <person name="Livny J."/>
            <person name="Cuomo C."/>
            <person name="Neafsey D."/>
            <person name="Birren B."/>
        </authorList>
    </citation>
    <scope>NUCLEOTIDE SEQUENCE [LARGE SCALE GENOMIC DNA]</scope>
    <source>
        <strain evidence="1 2">JM9A</strain>
    </source>
</reference>
<proteinExistence type="predicted"/>
<dbReference type="Gene3D" id="3.40.190.10">
    <property type="entry name" value="Periplasmic binding protein-like II"/>
    <property type="match status" value="1"/>
</dbReference>
<dbReference type="Proteomes" id="UP001429357">
    <property type="component" value="Unassembled WGS sequence"/>
</dbReference>
<sequence length="98" mass="11048">MQDVQEQDKALHPYVDDIVPEKSVIPVGMMKFEDADATTLSNNNTTILNEAMTKFAKWITEGGIEEDWDAYVKTLNSAGLEENCKIVQKGFNQFYGLD</sequence>
<dbReference type="SUPFAM" id="SSF53850">
    <property type="entry name" value="Periplasmic binding protein-like II"/>
    <property type="match status" value="1"/>
</dbReference>
<reference evidence="2" key="1">
    <citation type="submission" date="2016-06" db="EMBL/GenBank/DDBJ databases">
        <title>Four novel species of enterococci isolated from chicken manure.</title>
        <authorList>
            <person name="Van Tyne D."/>
        </authorList>
    </citation>
    <scope>NUCLEOTIDE SEQUENCE [LARGE SCALE GENOMIC DNA]</scope>
    <source>
        <strain evidence="2">JM9A</strain>
    </source>
</reference>